<dbReference type="Proteomes" id="UP000218231">
    <property type="component" value="Unassembled WGS sequence"/>
</dbReference>
<dbReference type="EMBL" id="LIAE01005761">
    <property type="protein sequence ID" value="PAV93065.1"/>
    <property type="molecule type" value="Genomic_DNA"/>
</dbReference>
<comment type="caution">
    <text evidence="1">The sequence shown here is derived from an EMBL/GenBank/DDBJ whole genome shotgun (WGS) entry which is preliminary data.</text>
</comment>
<evidence type="ECO:0000313" key="2">
    <source>
        <dbReference type="Proteomes" id="UP000218231"/>
    </source>
</evidence>
<accession>A0A2A2M441</accession>
<protein>
    <submittedName>
        <fullName evidence="1">Uncharacterized protein</fullName>
    </submittedName>
</protein>
<name>A0A2A2M441_9BILA</name>
<evidence type="ECO:0000313" key="1">
    <source>
        <dbReference type="EMBL" id="PAV93065.1"/>
    </source>
</evidence>
<gene>
    <name evidence="1" type="ORF">WR25_06822</name>
</gene>
<reference evidence="1 2" key="1">
    <citation type="journal article" date="2017" name="Curr. Biol.">
        <title>Genome architecture and evolution of a unichromosomal asexual nematode.</title>
        <authorList>
            <person name="Fradin H."/>
            <person name="Zegar C."/>
            <person name="Gutwein M."/>
            <person name="Lucas J."/>
            <person name="Kovtun M."/>
            <person name="Corcoran D."/>
            <person name="Baugh L.R."/>
            <person name="Kiontke K."/>
            <person name="Gunsalus K."/>
            <person name="Fitch D.H."/>
            <person name="Piano F."/>
        </authorList>
    </citation>
    <scope>NUCLEOTIDE SEQUENCE [LARGE SCALE GENOMIC DNA]</scope>
    <source>
        <strain evidence="1">PF1309</strain>
    </source>
</reference>
<sequence length="138" mass="14903">MGRACGSPCNWQRLDLRCPSYTSARHLARPCGKRGDRPLVGKKVRFIVTSGVSRRALAIARERSVARACPYQSTLLALCCSVVVKAYGTDGAITLDATASTPDAEGAWACRHRAVSTSAGYHFNGQKKAVTYGPTWRT</sequence>
<organism evidence="1 2">
    <name type="scientific">Diploscapter pachys</name>
    <dbReference type="NCBI Taxonomy" id="2018661"/>
    <lineage>
        <taxon>Eukaryota</taxon>
        <taxon>Metazoa</taxon>
        <taxon>Ecdysozoa</taxon>
        <taxon>Nematoda</taxon>
        <taxon>Chromadorea</taxon>
        <taxon>Rhabditida</taxon>
        <taxon>Rhabditina</taxon>
        <taxon>Rhabditomorpha</taxon>
        <taxon>Rhabditoidea</taxon>
        <taxon>Rhabditidae</taxon>
        <taxon>Diploscapter</taxon>
    </lineage>
</organism>
<dbReference type="AlphaFoldDB" id="A0A2A2M441"/>
<keyword evidence="2" id="KW-1185">Reference proteome</keyword>
<proteinExistence type="predicted"/>